<dbReference type="OrthoDB" id="194858at2157"/>
<proteinExistence type="predicted"/>
<gene>
    <name evidence="3" type="ORF">C447_01665</name>
</gene>
<feature type="compositionally biased region" description="Basic and acidic residues" evidence="1">
    <location>
        <begin position="22"/>
        <end position="37"/>
    </location>
</feature>
<keyword evidence="4" id="KW-1185">Reference proteome</keyword>
<feature type="compositionally biased region" description="Low complexity" evidence="1">
    <location>
        <begin position="51"/>
        <end position="69"/>
    </location>
</feature>
<reference evidence="3 4" key="1">
    <citation type="journal article" date="2014" name="PLoS Genet.">
        <title>Phylogenetically driven sequencing of extremely halophilic archaea reveals strategies for static and dynamic osmo-response.</title>
        <authorList>
            <person name="Becker E.A."/>
            <person name="Seitzer P.M."/>
            <person name="Tritt A."/>
            <person name="Larsen D."/>
            <person name="Krusor M."/>
            <person name="Yao A.I."/>
            <person name="Wu D."/>
            <person name="Madern D."/>
            <person name="Eisen J.A."/>
            <person name="Darling A.E."/>
            <person name="Facciotti M.T."/>
        </authorList>
    </citation>
    <scope>NUCLEOTIDE SEQUENCE [LARGE SCALE GENOMIC DNA]</scope>
    <source>
        <strain evidence="3 4">100A6</strain>
    </source>
</reference>
<feature type="compositionally biased region" description="Polar residues" evidence="1">
    <location>
        <begin position="83"/>
        <end position="104"/>
    </location>
</feature>
<name>M0M752_9EURY</name>
<feature type="compositionally biased region" description="Polar residues" evidence="1">
    <location>
        <begin position="41"/>
        <end position="50"/>
    </location>
</feature>
<evidence type="ECO:0000259" key="2">
    <source>
        <dbReference type="Pfam" id="PF20068"/>
    </source>
</evidence>
<dbReference type="RefSeq" id="WP_007690214.1">
    <property type="nucleotide sequence ID" value="NZ_AJRK01000419.1"/>
</dbReference>
<evidence type="ECO:0000313" key="3">
    <source>
        <dbReference type="EMBL" id="EMA41521.1"/>
    </source>
</evidence>
<evidence type="ECO:0000313" key="4">
    <source>
        <dbReference type="Proteomes" id="UP000011566"/>
    </source>
</evidence>
<comment type="caution">
    <text evidence="3">The sequence shown here is derived from an EMBL/GenBank/DDBJ whole genome shotgun (WGS) entry which is preliminary data.</text>
</comment>
<dbReference type="Pfam" id="PF20068">
    <property type="entry name" value="Amphi-Trp"/>
    <property type="match status" value="1"/>
</dbReference>
<feature type="domain" description="Amphi-Trp" evidence="2">
    <location>
        <begin position="79"/>
        <end position="147"/>
    </location>
</feature>
<dbReference type="Proteomes" id="UP000011566">
    <property type="component" value="Unassembled WGS sequence"/>
</dbReference>
<dbReference type="InterPro" id="IPR027598">
    <property type="entry name" value="Amphi-Trp_dom"/>
</dbReference>
<protein>
    <recommendedName>
        <fullName evidence="2">Amphi-Trp domain-containing protein</fullName>
    </recommendedName>
</protein>
<feature type="region of interest" description="Disordered" evidence="1">
    <location>
        <begin position="22"/>
        <end position="104"/>
    </location>
</feature>
<dbReference type="AlphaFoldDB" id="M0M752"/>
<evidence type="ECO:0000256" key="1">
    <source>
        <dbReference type="SAM" id="MobiDB-lite"/>
    </source>
</evidence>
<dbReference type="EMBL" id="AOMB01000005">
    <property type="protein sequence ID" value="EMA41521.1"/>
    <property type="molecule type" value="Genomic_DNA"/>
</dbReference>
<sequence length="148" mass="15739">MADIKTEREMSRTDVATYLHRFADKLGGTDDATRTIGDDAAQTTENDAAQTTGNDAASSSSGSETTAATDEVDETTRRDQAESAGSNERVTFTLGNDSATVNPPETIQFEVAVDSTAGMLESGSHETVAFTLQWDAEPTDDEGELDIH</sequence>
<dbReference type="PATRIC" id="fig|1132509.6.peg.394"/>
<accession>M0M752</accession>
<dbReference type="eggNOG" id="ENOG502N5GQ">
    <property type="taxonomic scope" value="Archaea"/>
</dbReference>
<organism evidence="3 4">
    <name type="scientific">Halococcus hamelinensis 100A6</name>
    <dbReference type="NCBI Taxonomy" id="1132509"/>
    <lineage>
        <taxon>Archaea</taxon>
        <taxon>Methanobacteriati</taxon>
        <taxon>Methanobacteriota</taxon>
        <taxon>Stenosarchaea group</taxon>
        <taxon>Halobacteria</taxon>
        <taxon>Halobacteriales</taxon>
        <taxon>Halococcaceae</taxon>
        <taxon>Halococcus</taxon>
    </lineage>
</organism>